<dbReference type="Gene3D" id="3.40.1000.10">
    <property type="entry name" value="Mog1/PsbP, alpha/beta/alpha sandwich"/>
    <property type="match status" value="1"/>
</dbReference>
<feature type="coiled-coil region" evidence="10">
    <location>
        <begin position="391"/>
        <end position="418"/>
    </location>
</feature>
<feature type="compositionally biased region" description="Polar residues" evidence="11">
    <location>
        <begin position="280"/>
        <end position="295"/>
    </location>
</feature>
<dbReference type="Pfam" id="PF00069">
    <property type="entry name" value="Pkinase"/>
    <property type="match status" value="1"/>
</dbReference>
<evidence type="ECO:0000256" key="2">
    <source>
        <dbReference type="ARBA" id="ARBA00022527"/>
    </source>
</evidence>
<dbReference type="PANTHER" id="PTHR24363:SF0">
    <property type="entry name" value="SERINE_THREONINE KINASE LIKE DOMAIN CONTAINING 1"/>
    <property type="match status" value="1"/>
</dbReference>
<dbReference type="PROSITE" id="PS50011">
    <property type="entry name" value="PROTEIN_KINASE_DOM"/>
    <property type="match status" value="1"/>
</dbReference>
<protein>
    <recommendedName>
        <fullName evidence="1">non-specific serine/threonine protein kinase</fullName>
        <ecNumber evidence="1">2.7.11.1</ecNumber>
    </recommendedName>
</protein>
<dbReference type="RefSeq" id="WP_171977194.1">
    <property type="nucleotide sequence ID" value="NZ_CAWOXK010000001.1"/>
</dbReference>
<keyword evidence="5 13" id="KW-0418">Kinase</keyword>
<dbReference type="SUPFAM" id="SSF56112">
    <property type="entry name" value="Protein kinase-like (PK-like)"/>
    <property type="match status" value="1"/>
</dbReference>
<feature type="domain" description="Protein kinase" evidence="12">
    <location>
        <begin position="10"/>
        <end position="277"/>
    </location>
</feature>
<gene>
    <name evidence="13" type="ORF">DP114_22945</name>
</gene>
<evidence type="ECO:0000256" key="4">
    <source>
        <dbReference type="ARBA" id="ARBA00022741"/>
    </source>
</evidence>
<evidence type="ECO:0000256" key="9">
    <source>
        <dbReference type="PROSITE-ProRule" id="PRU10141"/>
    </source>
</evidence>
<dbReference type="InterPro" id="IPR000719">
    <property type="entry name" value="Prot_kinase_dom"/>
</dbReference>
<evidence type="ECO:0000313" key="14">
    <source>
        <dbReference type="Proteomes" id="UP000503129"/>
    </source>
</evidence>
<dbReference type="KEGG" id="bsen:DP114_22945"/>
<evidence type="ECO:0000256" key="8">
    <source>
        <dbReference type="ARBA" id="ARBA00048679"/>
    </source>
</evidence>
<reference evidence="13 14" key="1">
    <citation type="submission" date="2018-06" db="EMBL/GenBank/DDBJ databases">
        <title>Comparative genomics of Brasilonema spp. strains.</title>
        <authorList>
            <person name="Alvarenga D.O."/>
            <person name="Fiore M.F."/>
            <person name="Varani A.M."/>
        </authorList>
    </citation>
    <scope>NUCLEOTIDE SEQUENCE [LARGE SCALE GENOMIC DNA]</scope>
    <source>
        <strain evidence="13 14">CENA114</strain>
    </source>
</reference>
<dbReference type="InterPro" id="IPR011009">
    <property type="entry name" value="Kinase-like_dom_sf"/>
</dbReference>
<accession>A0A856MLD8</accession>
<dbReference type="GO" id="GO:0005524">
    <property type="term" value="F:ATP binding"/>
    <property type="evidence" value="ECO:0007669"/>
    <property type="project" value="UniProtKB-UniRule"/>
</dbReference>
<dbReference type="Gene3D" id="1.10.510.10">
    <property type="entry name" value="Transferase(Phosphotransferase) domain 1"/>
    <property type="match status" value="1"/>
</dbReference>
<dbReference type="InterPro" id="IPR017441">
    <property type="entry name" value="Protein_kinase_ATP_BS"/>
</dbReference>
<dbReference type="PROSITE" id="PS00107">
    <property type="entry name" value="PROTEIN_KINASE_ATP"/>
    <property type="match status" value="1"/>
</dbReference>
<evidence type="ECO:0000256" key="10">
    <source>
        <dbReference type="SAM" id="Coils"/>
    </source>
</evidence>
<evidence type="ECO:0000256" key="1">
    <source>
        <dbReference type="ARBA" id="ARBA00012513"/>
    </source>
</evidence>
<evidence type="ECO:0000256" key="3">
    <source>
        <dbReference type="ARBA" id="ARBA00022679"/>
    </source>
</evidence>
<dbReference type="SMART" id="SM00220">
    <property type="entry name" value="S_TKc"/>
    <property type="match status" value="1"/>
</dbReference>
<evidence type="ECO:0000256" key="7">
    <source>
        <dbReference type="ARBA" id="ARBA00047899"/>
    </source>
</evidence>
<organism evidence="13 14">
    <name type="scientific">Brasilonema sennae CENA114</name>
    <dbReference type="NCBI Taxonomy" id="415709"/>
    <lineage>
        <taxon>Bacteria</taxon>
        <taxon>Bacillati</taxon>
        <taxon>Cyanobacteriota</taxon>
        <taxon>Cyanophyceae</taxon>
        <taxon>Nostocales</taxon>
        <taxon>Scytonemataceae</taxon>
        <taxon>Brasilonema</taxon>
        <taxon>Bromeliae group (in: Brasilonema)</taxon>
    </lineage>
</organism>
<sequence>MLGQTICGRYRIIRQIGKGGFGVTFLAEDTQRPGNPQCVVKQLKPQSDDSYTLHYAKRFFDQEAEILEILGNHDQIPRLLAHCEQNQEFYIVQEYIKGQDLNQEVFSKRQLSEAEVIKLLREILEVLAFVHQKRVIHRDLKPSNIMRRESDGKIVLIDFGAVKQVTTQIANAQGQTQFTVAIGTPGYVPSEQANGQPTLSSDIYAVGVICIQALTGMNPDPRRRGFPTDSKTGEIIWQNQAQVSPKLANIIDKMIRYDYRQRYQSADEVLQALKTLLPDTSVSNQTQKQPDNKVSTTKPPTPPPGVPKKIFIVSGIAAVLATSVATIYIFKPPTPESFLPYEDPNFGIKIKYPQSWKIPDFTNPIAGEVATFVSPKQSDTDNFQEKVIISVEDFSGTLEEFSNELMKENNNLLKVNQIKSSDSFLAKRRGKVLLFTVKHGEKTLQNLQVFTLKGDKAYVITYTAEKNNYDEFIETAETMMKSFEIQ</sequence>
<dbReference type="EMBL" id="CP030118">
    <property type="protein sequence ID" value="QDL10371.1"/>
    <property type="molecule type" value="Genomic_DNA"/>
</dbReference>
<keyword evidence="2 13" id="KW-0723">Serine/threonine-protein kinase</keyword>
<comment type="catalytic activity">
    <reaction evidence="7">
        <text>L-threonyl-[protein] + ATP = O-phospho-L-threonyl-[protein] + ADP + H(+)</text>
        <dbReference type="Rhea" id="RHEA:46608"/>
        <dbReference type="Rhea" id="RHEA-COMP:11060"/>
        <dbReference type="Rhea" id="RHEA-COMP:11605"/>
        <dbReference type="ChEBI" id="CHEBI:15378"/>
        <dbReference type="ChEBI" id="CHEBI:30013"/>
        <dbReference type="ChEBI" id="CHEBI:30616"/>
        <dbReference type="ChEBI" id="CHEBI:61977"/>
        <dbReference type="ChEBI" id="CHEBI:456216"/>
        <dbReference type="EC" id="2.7.11.1"/>
    </reaction>
</comment>
<evidence type="ECO:0000256" key="6">
    <source>
        <dbReference type="ARBA" id="ARBA00022840"/>
    </source>
</evidence>
<comment type="catalytic activity">
    <reaction evidence="8">
        <text>L-seryl-[protein] + ATP = O-phospho-L-seryl-[protein] + ADP + H(+)</text>
        <dbReference type="Rhea" id="RHEA:17989"/>
        <dbReference type="Rhea" id="RHEA-COMP:9863"/>
        <dbReference type="Rhea" id="RHEA-COMP:11604"/>
        <dbReference type="ChEBI" id="CHEBI:15378"/>
        <dbReference type="ChEBI" id="CHEBI:29999"/>
        <dbReference type="ChEBI" id="CHEBI:30616"/>
        <dbReference type="ChEBI" id="CHEBI:83421"/>
        <dbReference type="ChEBI" id="CHEBI:456216"/>
        <dbReference type="EC" id="2.7.11.1"/>
    </reaction>
</comment>
<keyword evidence="3" id="KW-0808">Transferase</keyword>
<keyword evidence="10" id="KW-0175">Coiled coil</keyword>
<dbReference type="CDD" id="cd14014">
    <property type="entry name" value="STKc_PknB_like"/>
    <property type="match status" value="1"/>
</dbReference>
<name>A0A856MLD8_9CYAN</name>
<evidence type="ECO:0000256" key="11">
    <source>
        <dbReference type="SAM" id="MobiDB-lite"/>
    </source>
</evidence>
<keyword evidence="4 9" id="KW-0547">Nucleotide-binding</keyword>
<evidence type="ECO:0000259" key="12">
    <source>
        <dbReference type="PROSITE" id="PS50011"/>
    </source>
</evidence>
<feature type="region of interest" description="Disordered" evidence="11">
    <location>
        <begin position="280"/>
        <end position="305"/>
    </location>
</feature>
<keyword evidence="6 9" id="KW-0067">ATP-binding</keyword>
<dbReference type="EC" id="2.7.11.1" evidence="1"/>
<dbReference type="Proteomes" id="UP000503129">
    <property type="component" value="Chromosome"/>
</dbReference>
<evidence type="ECO:0000256" key="5">
    <source>
        <dbReference type="ARBA" id="ARBA00022777"/>
    </source>
</evidence>
<proteinExistence type="predicted"/>
<dbReference type="AlphaFoldDB" id="A0A856MLD8"/>
<keyword evidence="14" id="KW-1185">Reference proteome</keyword>
<evidence type="ECO:0000313" key="13">
    <source>
        <dbReference type="EMBL" id="QDL10371.1"/>
    </source>
</evidence>
<feature type="binding site" evidence="9">
    <location>
        <position position="41"/>
    </location>
    <ligand>
        <name>ATP</name>
        <dbReference type="ChEBI" id="CHEBI:30616"/>
    </ligand>
</feature>
<dbReference type="GO" id="GO:0004674">
    <property type="term" value="F:protein serine/threonine kinase activity"/>
    <property type="evidence" value="ECO:0007669"/>
    <property type="project" value="UniProtKB-KW"/>
</dbReference>
<dbReference type="PANTHER" id="PTHR24363">
    <property type="entry name" value="SERINE/THREONINE PROTEIN KINASE"/>
    <property type="match status" value="1"/>
</dbReference>